<dbReference type="GO" id="GO:0005737">
    <property type="term" value="C:cytoplasm"/>
    <property type="evidence" value="ECO:0007669"/>
    <property type="project" value="UniProtKB-SubCell"/>
</dbReference>
<dbReference type="FunFam" id="3.20.20.70:FF:000009">
    <property type="entry name" value="1-(5-phosphoribosyl)-5-[(5-phosphoribosylamino)methylideneamino] imidazole-4-carboxamide isomerase"/>
    <property type="match status" value="1"/>
</dbReference>
<evidence type="ECO:0000256" key="6">
    <source>
        <dbReference type="ARBA" id="ARBA00018464"/>
    </source>
</evidence>
<evidence type="ECO:0000313" key="16">
    <source>
        <dbReference type="Proteomes" id="UP000824204"/>
    </source>
</evidence>
<evidence type="ECO:0000256" key="13">
    <source>
        <dbReference type="RuleBase" id="RU003657"/>
    </source>
</evidence>
<comment type="caution">
    <text evidence="15">The sequence shown here is derived from an EMBL/GenBank/DDBJ whole genome shotgun (WGS) entry which is preliminary data.</text>
</comment>
<keyword evidence="7 12" id="KW-0963">Cytoplasm</keyword>
<dbReference type="EC" id="5.3.1.16" evidence="5 12"/>
<evidence type="ECO:0000256" key="12">
    <source>
        <dbReference type="HAMAP-Rule" id="MF_01014"/>
    </source>
</evidence>
<dbReference type="InterPro" id="IPR006062">
    <property type="entry name" value="His_biosynth"/>
</dbReference>
<dbReference type="GO" id="GO:0000162">
    <property type="term" value="P:L-tryptophan biosynthetic process"/>
    <property type="evidence" value="ECO:0007669"/>
    <property type="project" value="TreeGrafter"/>
</dbReference>
<reference evidence="15" key="2">
    <citation type="submission" date="2021-04" db="EMBL/GenBank/DDBJ databases">
        <authorList>
            <person name="Gilroy R."/>
        </authorList>
    </citation>
    <scope>NUCLEOTIDE SEQUENCE</scope>
    <source>
        <strain evidence="15">811</strain>
    </source>
</reference>
<evidence type="ECO:0000313" key="15">
    <source>
        <dbReference type="EMBL" id="HIX07357.1"/>
    </source>
</evidence>
<name>A0A9D1V708_9FIRM</name>
<reference evidence="15" key="1">
    <citation type="journal article" date="2021" name="PeerJ">
        <title>Extensive microbial diversity within the chicken gut microbiome revealed by metagenomics and culture.</title>
        <authorList>
            <person name="Gilroy R."/>
            <person name="Ravi A."/>
            <person name="Getino M."/>
            <person name="Pursley I."/>
            <person name="Horton D.L."/>
            <person name="Alikhan N.F."/>
            <person name="Baker D."/>
            <person name="Gharbi K."/>
            <person name="Hall N."/>
            <person name="Watson M."/>
            <person name="Adriaenssens E.M."/>
            <person name="Foster-Nyarko E."/>
            <person name="Jarju S."/>
            <person name="Secka A."/>
            <person name="Antonio M."/>
            <person name="Oren A."/>
            <person name="Chaudhuri R.R."/>
            <person name="La Ragione R."/>
            <person name="Hildebrand F."/>
            <person name="Pallen M.J."/>
        </authorList>
    </citation>
    <scope>NUCLEOTIDE SEQUENCE</scope>
    <source>
        <strain evidence="15">811</strain>
    </source>
</reference>
<dbReference type="GO" id="GO:0000105">
    <property type="term" value="P:L-histidine biosynthetic process"/>
    <property type="evidence" value="ECO:0007669"/>
    <property type="project" value="UniProtKB-UniRule"/>
</dbReference>
<dbReference type="GO" id="GO:0003949">
    <property type="term" value="F:1-(5-phosphoribosyl)-5-[(5-phosphoribosylamino)methylideneamino]imidazole-4-carboxamide isomerase activity"/>
    <property type="evidence" value="ECO:0007669"/>
    <property type="project" value="UniProtKB-UniRule"/>
</dbReference>
<comment type="similarity">
    <text evidence="4 12 13">Belongs to the HisA/HisF family.</text>
</comment>
<evidence type="ECO:0000256" key="10">
    <source>
        <dbReference type="ARBA" id="ARBA00023235"/>
    </source>
</evidence>
<dbReference type="InterPro" id="IPR023016">
    <property type="entry name" value="HisA/PriA"/>
</dbReference>
<evidence type="ECO:0000256" key="4">
    <source>
        <dbReference type="ARBA" id="ARBA00009667"/>
    </source>
</evidence>
<dbReference type="PANTHER" id="PTHR43090:SF2">
    <property type="entry name" value="1-(5-PHOSPHORIBOSYL)-5-[(5-PHOSPHORIBOSYLAMINO)METHYLIDENEAMINO] IMIDAZOLE-4-CARBOXAMIDE ISOMERASE"/>
    <property type="match status" value="1"/>
</dbReference>
<dbReference type="InterPro" id="IPR044524">
    <property type="entry name" value="Isoase_HisA-like"/>
</dbReference>
<keyword evidence="10 12" id="KW-0413">Isomerase</keyword>
<evidence type="ECO:0000256" key="5">
    <source>
        <dbReference type="ARBA" id="ARBA00012550"/>
    </source>
</evidence>
<dbReference type="CDD" id="cd04732">
    <property type="entry name" value="HisA"/>
    <property type="match status" value="1"/>
</dbReference>
<accession>A0A9D1V708</accession>
<comment type="subcellular location">
    <subcellularLocation>
        <location evidence="2 12 14">Cytoplasm</location>
    </subcellularLocation>
</comment>
<feature type="active site" description="Proton acceptor" evidence="12">
    <location>
        <position position="8"/>
    </location>
</feature>
<comment type="catalytic activity">
    <reaction evidence="1 12 14">
        <text>1-(5-phospho-beta-D-ribosyl)-5-[(5-phospho-beta-D-ribosylamino)methylideneamino]imidazole-4-carboxamide = 5-[(5-phospho-1-deoxy-D-ribulos-1-ylimino)methylamino]-1-(5-phospho-beta-D-ribosyl)imidazole-4-carboxamide</text>
        <dbReference type="Rhea" id="RHEA:15469"/>
        <dbReference type="ChEBI" id="CHEBI:58435"/>
        <dbReference type="ChEBI" id="CHEBI:58525"/>
        <dbReference type="EC" id="5.3.1.16"/>
    </reaction>
</comment>
<dbReference type="Proteomes" id="UP000824204">
    <property type="component" value="Unassembled WGS sequence"/>
</dbReference>
<organism evidence="15 16">
    <name type="scientific">Candidatus Borkfalkia faecipullorum</name>
    <dbReference type="NCBI Taxonomy" id="2838510"/>
    <lineage>
        <taxon>Bacteria</taxon>
        <taxon>Bacillati</taxon>
        <taxon>Bacillota</taxon>
        <taxon>Clostridia</taxon>
        <taxon>Christensenellales</taxon>
        <taxon>Christensenellaceae</taxon>
        <taxon>Candidatus Borkfalkia</taxon>
    </lineage>
</organism>
<dbReference type="PANTHER" id="PTHR43090">
    <property type="entry name" value="1-(5-PHOSPHORIBOSYL)-5-[(5-PHOSPHORIBOSYLAMINO)METHYLIDENEAMINO] IMIDAZOLE-4-CARBOXAMIDE ISOMERASE"/>
    <property type="match status" value="1"/>
</dbReference>
<evidence type="ECO:0000256" key="14">
    <source>
        <dbReference type="RuleBase" id="RU003658"/>
    </source>
</evidence>
<keyword evidence="8 12" id="KW-0028">Amino-acid biosynthesis</keyword>
<evidence type="ECO:0000256" key="2">
    <source>
        <dbReference type="ARBA" id="ARBA00004496"/>
    </source>
</evidence>
<proteinExistence type="inferred from homology"/>
<dbReference type="HAMAP" id="MF_01014">
    <property type="entry name" value="HisA"/>
    <property type="match status" value="1"/>
</dbReference>
<gene>
    <name evidence="12 15" type="primary">hisA</name>
    <name evidence="15" type="ORF">H9741_02685</name>
</gene>
<evidence type="ECO:0000256" key="3">
    <source>
        <dbReference type="ARBA" id="ARBA00005133"/>
    </source>
</evidence>
<evidence type="ECO:0000256" key="7">
    <source>
        <dbReference type="ARBA" id="ARBA00022490"/>
    </source>
</evidence>
<sequence>MILFPAIDILEGRAVRLYKGDRNAVTDYGDPLEFAEKWAEAGARWLHIVDLSGAFSGKSGIDKTISEIKKRFKINVQSGGGLRTVEDVERRLDAGADRAVIGTMAAYDPDAFALAAFRFSGKIVAGIDARGGMFAVKGWTEQTDMTAVYFGKKCKKMGIRYALFTDISKDGAMEGVNVCETIRIQKETELSVIASGGVSSLQDVVNLRDSDVYGAVLGKALYTGAIDLKEALAAAHRE</sequence>
<dbReference type="NCBIfam" id="TIGR00007">
    <property type="entry name" value="1-(5-phosphoribosyl)-5-[(5-phosphoribosylamino)methylideneamino]imidazole-4-carboxamide isomerase"/>
    <property type="match status" value="1"/>
</dbReference>
<keyword evidence="9 12" id="KW-0368">Histidine biosynthesis</keyword>
<dbReference type="SUPFAM" id="SSF51366">
    <property type="entry name" value="Ribulose-phoshate binding barrel"/>
    <property type="match status" value="1"/>
</dbReference>
<dbReference type="InterPro" id="IPR006063">
    <property type="entry name" value="HisA_bact_arch"/>
</dbReference>
<comment type="pathway">
    <text evidence="3 12 14">Amino-acid biosynthesis; L-histidine biosynthesis; L-histidine from 5-phospho-alpha-D-ribose 1-diphosphate: step 4/9.</text>
</comment>
<evidence type="ECO:0000256" key="8">
    <source>
        <dbReference type="ARBA" id="ARBA00022605"/>
    </source>
</evidence>
<evidence type="ECO:0000256" key="1">
    <source>
        <dbReference type="ARBA" id="ARBA00000901"/>
    </source>
</evidence>
<dbReference type="EMBL" id="DXFX01000036">
    <property type="protein sequence ID" value="HIX07357.1"/>
    <property type="molecule type" value="Genomic_DNA"/>
</dbReference>
<dbReference type="Gene3D" id="3.20.20.70">
    <property type="entry name" value="Aldolase class I"/>
    <property type="match status" value="1"/>
</dbReference>
<evidence type="ECO:0000256" key="11">
    <source>
        <dbReference type="ARBA" id="ARBA00030547"/>
    </source>
</evidence>
<feature type="active site" description="Proton donor" evidence="12">
    <location>
        <position position="128"/>
    </location>
</feature>
<evidence type="ECO:0000256" key="9">
    <source>
        <dbReference type="ARBA" id="ARBA00023102"/>
    </source>
</evidence>
<dbReference type="AlphaFoldDB" id="A0A9D1V708"/>
<protein>
    <recommendedName>
        <fullName evidence="6 12">1-(5-phosphoribosyl)-5-[(5-phosphoribosylamino)methylideneamino] imidazole-4-carboxamide isomerase</fullName>
        <ecNumber evidence="5 12">5.3.1.16</ecNumber>
    </recommendedName>
    <alternativeName>
        <fullName evidence="11 12">Phosphoribosylformimino-5-aminoimidazole carboxamide ribotide isomerase</fullName>
    </alternativeName>
</protein>
<dbReference type="InterPro" id="IPR013785">
    <property type="entry name" value="Aldolase_TIM"/>
</dbReference>
<dbReference type="InterPro" id="IPR011060">
    <property type="entry name" value="RibuloseP-bd_barrel"/>
</dbReference>
<dbReference type="Pfam" id="PF00977">
    <property type="entry name" value="His_biosynth"/>
    <property type="match status" value="1"/>
</dbReference>